<comment type="caution">
    <text evidence="7">The sequence shown here is derived from an EMBL/GenBank/DDBJ whole genome shotgun (WGS) entry which is preliminary data.</text>
</comment>
<dbReference type="InterPro" id="IPR010264">
    <property type="entry name" value="Self-incomp_S1"/>
</dbReference>
<evidence type="ECO:0000256" key="3">
    <source>
        <dbReference type="ARBA" id="ARBA00022471"/>
    </source>
</evidence>
<sequence>MALCNAEISRIALASSSANVAYTRSSFQLESSSFISSLTQTGPLTTNRSKPGLKLSMDTRVTIRVVFLLLLSTSLHVHGVFVKTPTNTTVSKFNIWHKTKVRVHNNLGKNINLTLVGRTDDDLGVHLLKNGDSFQWRFHPNFIGTTTFYCGMGWKNVRGKFDIYVAQRDSERCLECVWNVTQDGVRGYSQEGGVEQIWFRWVPKPPIKF</sequence>
<keyword evidence="8" id="KW-1185">Reference proteome</keyword>
<dbReference type="Proteomes" id="UP001318860">
    <property type="component" value="Unassembled WGS sequence"/>
</dbReference>
<keyword evidence="3 6" id="KW-0713">Self-incompatibility</keyword>
<evidence type="ECO:0000256" key="1">
    <source>
        <dbReference type="ARBA" id="ARBA00004613"/>
    </source>
</evidence>
<dbReference type="EMBL" id="JABTTQ020000729">
    <property type="protein sequence ID" value="KAK6138489.1"/>
    <property type="molecule type" value="Genomic_DNA"/>
</dbReference>
<protein>
    <recommendedName>
        <fullName evidence="6">S-protein homolog</fullName>
    </recommendedName>
</protein>
<evidence type="ECO:0000256" key="4">
    <source>
        <dbReference type="ARBA" id="ARBA00022525"/>
    </source>
</evidence>
<accession>A0ABR0VUA0</accession>
<evidence type="ECO:0000256" key="5">
    <source>
        <dbReference type="ARBA" id="ARBA00022729"/>
    </source>
</evidence>
<evidence type="ECO:0000256" key="2">
    <source>
        <dbReference type="ARBA" id="ARBA00005581"/>
    </source>
</evidence>
<keyword evidence="5" id="KW-0732">Signal</keyword>
<keyword evidence="4 6" id="KW-0964">Secreted</keyword>
<evidence type="ECO:0000313" key="8">
    <source>
        <dbReference type="Proteomes" id="UP001318860"/>
    </source>
</evidence>
<dbReference type="Pfam" id="PF05938">
    <property type="entry name" value="Self-incomp_S1"/>
    <property type="match status" value="1"/>
</dbReference>
<dbReference type="InterPro" id="IPR008972">
    <property type="entry name" value="Cupredoxin"/>
</dbReference>
<gene>
    <name evidence="7" type="ORF">DH2020_027765</name>
</gene>
<reference evidence="7 8" key="1">
    <citation type="journal article" date="2021" name="Comput. Struct. Biotechnol. J.">
        <title>De novo genome assembly of the potent medicinal plant Rehmannia glutinosa using nanopore technology.</title>
        <authorList>
            <person name="Ma L."/>
            <person name="Dong C."/>
            <person name="Song C."/>
            <person name="Wang X."/>
            <person name="Zheng X."/>
            <person name="Niu Y."/>
            <person name="Chen S."/>
            <person name="Feng W."/>
        </authorList>
    </citation>
    <scope>NUCLEOTIDE SEQUENCE [LARGE SCALE GENOMIC DNA]</scope>
    <source>
        <strain evidence="7">DH-2019</strain>
    </source>
</reference>
<evidence type="ECO:0000256" key="6">
    <source>
        <dbReference type="RuleBase" id="RU367044"/>
    </source>
</evidence>
<comment type="similarity">
    <text evidence="2 6">Belongs to the plant self-incompatibility (S1) protein family.</text>
</comment>
<evidence type="ECO:0000313" key="7">
    <source>
        <dbReference type="EMBL" id="KAK6138489.1"/>
    </source>
</evidence>
<name>A0ABR0VUA0_REHGL</name>
<dbReference type="PANTHER" id="PTHR31232:SF18">
    <property type="entry name" value="S-PROTEIN HOMOLOG"/>
    <property type="match status" value="1"/>
</dbReference>
<comment type="subcellular location">
    <subcellularLocation>
        <location evidence="1 6">Secreted</location>
    </subcellularLocation>
</comment>
<dbReference type="PANTHER" id="PTHR31232">
    <property type="match status" value="1"/>
</dbReference>
<dbReference type="SUPFAM" id="SSF49503">
    <property type="entry name" value="Cupredoxins"/>
    <property type="match status" value="1"/>
</dbReference>
<organism evidence="7 8">
    <name type="scientific">Rehmannia glutinosa</name>
    <name type="common">Chinese foxglove</name>
    <dbReference type="NCBI Taxonomy" id="99300"/>
    <lineage>
        <taxon>Eukaryota</taxon>
        <taxon>Viridiplantae</taxon>
        <taxon>Streptophyta</taxon>
        <taxon>Embryophyta</taxon>
        <taxon>Tracheophyta</taxon>
        <taxon>Spermatophyta</taxon>
        <taxon>Magnoliopsida</taxon>
        <taxon>eudicotyledons</taxon>
        <taxon>Gunneridae</taxon>
        <taxon>Pentapetalae</taxon>
        <taxon>asterids</taxon>
        <taxon>lamiids</taxon>
        <taxon>Lamiales</taxon>
        <taxon>Orobanchaceae</taxon>
        <taxon>Rehmannieae</taxon>
        <taxon>Rehmannia</taxon>
    </lineage>
</organism>
<proteinExistence type="inferred from homology"/>